<gene>
    <name evidence="2" type="ORF">F2P81_020613</name>
</gene>
<feature type="compositionally biased region" description="Basic and acidic residues" evidence="1">
    <location>
        <begin position="1"/>
        <end position="11"/>
    </location>
</feature>
<evidence type="ECO:0000313" key="2">
    <source>
        <dbReference type="EMBL" id="KAF0027872.1"/>
    </source>
</evidence>
<sequence>MNQKIQPEKRQTAPPPSNQEAVALPESLKGEESVTAGDRCGWVFSSSIICRHKVLLENCVERGTFTSRMTETERADKEGRERTVKKVPAAQQHRKRELLPPGGCSVRYRQHGRQLPRLSSLTAEVTRKGLSARAFAGRHRVLFQQETRLQQPGPVRF</sequence>
<protein>
    <submittedName>
        <fullName evidence="2">Uncharacterized protein</fullName>
    </submittedName>
</protein>
<reference evidence="2 3" key="1">
    <citation type="submission" date="2019-06" db="EMBL/GenBank/DDBJ databases">
        <title>Draft genomes of female and male turbot (Scophthalmus maximus).</title>
        <authorList>
            <person name="Xu H."/>
            <person name="Xu X.-W."/>
            <person name="Shao C."/>
            <person name="Chen S."/>
        </authorList>
    </citation>
    <scope>NUCLEOTIDE SEQUENCE [LARGE SCALE GENOMIC DNA]</scope>
    <source>
        <strain evidence="2">Ysfricsl-2016a</strain>
        <tissue evidence="2">Blood</tissue>
    </source>
</reference>
<organism evidence="2 3">
    <name type="scientific">Scophthalmus maximus</name>
    <name type="common">Turbot</name>
    <name type="synonym">Psetta maxima</name>
    <dbReference type="NCBI Taxonomy" id="52904"/>
    <lineage>
        <taxon>Eukaryota</taxon>
        <taxon>Metazoa</taxon>
        <taxon>Chordata</taxon>
        <taxon>Craniata</taxon>
        <taxon>Vertebrata</taxon>
        <taxon>Euteleostomi</taxon>
        <taxon>Actinopterygii</taxon>
        <taxon>Neopterygii</taxon>
        <taxon>Teleostei</taxon>
        <taxon>Neoteleostei</taxon>
        <taxon>Acanthomorphata</taxon>
        <taxon>Carangaria</taxon>
        <taxon>Pleuronectiformes</taxon>
        <taxon>Pleuronectoidei</taxon>
        <taxon>Scophthalmidae</taxon>
        <taxon>Scophthalmus</taxon>
    </lineage>
</organism>
<evidence type="ECO:0000256" key="1">
    <source>
        <dbReference type="SAM" id="MobiDB-lite"/>
    </source>
</evidence>
<name>A0A6A4SAW4_SCOMX</name>
<feature type="region of interest" description="Disordered" evidence="1">
    <location>
        <begin position="1"/>
        <end position="30"/>
    </location>
</feature>
<proteinExistence type="predicted"/>
<evidence type="ECO:0000313" key="3">
    <source>
        <dbReference type="Proteomes" id="UP000438429"/>
    </source>
</evidence>
<comment type="caution">
    <text evidence="2">The sequence shown here is derived from an EMBL/GenBank/DDBJ whole genome shotgun (WGS) entry which is preliminary data.</text>
</comment>
<feature type="region of interest" description="Disordered" evidence="1">
    <location>
        <begin position="69"/>
        <end position="105"/>
    </location>
</feature>
<dbReference type="Proteomes" id="UP000438429">
    <property type="component" value="Unassembled WGS sequence"/>
</dbReference>
<dbReference type="EMBL" id="VEVO01000018">
    <property type="protein sequence ID" value="KAF0027872.1"/>
    <property type="molecule type" value="Genomic_DNA"/>
</dbReference>
<accession>A0A6A4SAW4</accession>
<dbReference type="AlphaFoldDB" id="A0A6A4SAW4"/>
<feature type="compositionally biased region" description="Basic and acidic residues" evidence="1">
    <location>
        <begin position="70"/>
        <end position="84"/>
    </location>
</feature>